<evidence type="ECO:0008006" key="3">
    <source>
        <dbReference type="Google" id="ProtNLM"/>
    </source>
</evidence>
<proteinExistence type="predicted"/>
<dbReference type="RefSeq" id="XP_066708463.1">
    <property type="nucleotide sequence ID" value="XM_066865334.1"/>
</dbReference>
<evidence type="ECO:0000313" key="2">
    <source>
        <dbReference type="Proteomes" id="UP001480595"/>
    </source>
</evidence>
<comment type="caution">
    <text evidence="1">The sequence shown here is derived from an EMBL/GenBank/DDBJ whole genome shotgun (WGS) entry which is preliminary data.</text>
</comment>
<sequence>MQNLPLEIVDRIVYSLPGAPIYEWPPQRPPPLAPYATISTYFLEAVQRRTWRSLQINNEDPDQCARYLRGHRLSYLRQLSFAISLPAIDEAKAQRFERPAETEAVSQAIGFQLRRLFDMLHTAEPVAAQFDVPGILQWREANSQLSLRGIEHWSAAKEQDSVDEDEDCGLGDYRHLRSRITLPQANELPMLHSVRHLSFGTWKCRPDPNIQLVIAARMPNLVALDLTLDATELRYPGVLRKDRKSLADALVNYSEQTKQEENAADRPEWRDMQTFDVQLELITPSGCWYFLPKGEPGYGRPPRDPAEDPEDVPPVFTNDDPAGDGMDPCDRGAEDAYYFKLEDIGDVRIRNVPCDDTMEPLFEAWARTLACMPLLRSANLHFQVQTPNSETGDEEDMNMEDWEIVYEAPGHKGRPVVRVYGRDRAGRQALDLP</sequence>
<evidence type="ECO:0000313" key="1">
    <source>
        <dbReference type="EMBL" id="KAK8040918.1"/>
    </source>
</evidence>
<keyword evidence="2" id="KW-1185">Reference proteome</keyword>
<reference evidence="1 2" key="1">
    <citation type="submission" date="2023-01" db="EMBL/GenBank/DDBJ databases">
        <title>Analysis of 21 Apiospora genomes using comparative genomics revels a genus with tremendous synthesis potential of carbohydrate active enzymes and secondary metabolites.</title>
        <authorList>
            <person name="Sorensen T."/>
        </authorList>
    </citation>
    <scope>NUCLEOTIDE SEQUENCE [LARGE SCALE GENOMIC DNA]</scope>
    <source>
        <strain evidence="1 2">CBS 135458</strain>
    </source>
</reference>
<accession>A0ABR1T2W4</accession>
<protein>
    <recommendedName>
        <fullName evidence="3">F-box domain-containing protein</fullName>
    </recommendedName>
</protein>
<dbReference type="Proteomes" id="UP001480595">
    <property type="component" value="Unassembled WGS sequence"/>
</dbReference>
<dbReference type="EMBL" id="JAQQWL010000015">
    <property type="protein sequence ID" value="KAK8040918.1"/>
    <property type="molecule type" value="Genomic_DNA"/>
</dbReference>
<dbReference type="GeneID" id="92098397"/>
<name>A0ABR1T2W4_9PEZI</name>
<organism evidence="1 2">
    <name type="scientific">Apiospora phragmitis</name>
    <dbReference type="NCBI Taxonomy" id="2905665"/>
    <lineage>
        <taxon>Eukaryota</taxon>
        <taxon>Fungi</taxon>
        <taxon>Dikarya</taxon>
        <taxon>Ascomycota</taxon>
        <taxon>Pezizomycotina</taxon>
        <taxon>Sordariomycetes</taxon>
        <taxon>Xylariomycetidae</taxon>
        <taxon>Amphisphaeriales</taxon>
        <taxon>Apiosporaceae</taxon>
        <taxon>Apiospora</taxon>
    </lineage>
</organism>
<gene>
    <name evidence="1" type="ORF">PG994_013925</name>
</gene>